<reference evidence="2 3" key="1">
    <citation type="submission" date="2020-01" db="EMBL/GenBank/DDBJ databases">
        <title>Insect and environment-associated Actinomycetes.</title>
        <authorList>
            <person name="Currrie C."/>
            <person name="Chevrette M."/>
            <person name="Carlson C."/>
            <person name="Stubbendieck R."/>
            <person name="Wendt-Pienkowski E."/>
        </authorList>
    </citation>
    <scope>NUCLEOTIDE SEQUENCE [LARGE SCALE GENOMIC DNA]</scope>
    <source>
        <strain evidence="2 3">SID7590</strain>
    </source>
</reference>
<proteinExistence type="predicted"/>
<evidence type="ECO:0000313" key="3">
    <source>
        <dbReference type="Proteomes" id="UP000469670"/>
    </source>
</evidence>
<dbReference type="AlphaFoldDB" id="A0A7K3RZ62"/>
<sequence length="77" mass="8486">MGVVVLYLSVSLLLSAPFGVAVWRYLARRPQEVPAPYARYRPERNSAVVLAELEVRCAYTTLAPLYEPPAPTGGVPR</sequence>
<accession>A0A7K3RZ62</accession>
<dbReference type="Proteomes" id="UP000469670">
    <property type="component" value="Unassembled WGS sequence"/>
</dbReference>
<keyword evidence="1" id="KW-1133">Transmembrane helix</keyword>
<organism evidence="2 3">
    <name type="scientific">Streptomyces parvus</name>
    <dbReference type="NCBI Taxonomy" id="66428"/>
    <lineage>
        <taxon>Bacteria</taxon>
        <taxon>Bacillati</taxon>
        <taxon>Actinomycetota</taxon>
        <taxon>Actinomycetes</taxon>
        <taxon>Kitasatosporales</taxon>
        <taxon>Streptomycetaceae</taxon>
        <taxon>Streptomyces</taxon>
    </lineage>
</organism>
<dbReference type="EMBL" id="JAAGMP010000895">
    <property type="protein sequence ID" value="NEC20525.1"/>
    <property type="molecule type" value="Genomic_DNA"/>
</dbReference>
<dbReference type="RefSeq" id="WP_164204287.1">
    <property type="nucleotide sequence ID" value="NZ_JAAGMP010000895.1"/>
</dbReference>
<gene>
    <name evidence="2" type="ORF">G3I50_20075</name>
</gene>
<keyword evidence="1" id="KW-0472">Membrane</keyword>
<name>A0A7K3RZ62_9ACTN</name>
<protein>
    <submittedName>
        <fullName evidence="2">Uncharacterized protein</fullName>
    </submittedName>
</protein>
<evidence type="ECO:0000256" key="1">
    <source>
        <dbReference type="SAM" id="Phobius"/>
    </source>
</evidence>
<evidence type="ECO:0000313" key="2">
    <source>
        <dbReference type="EMBL" id="NEC20525.1"/>
    </source>
</evidence>
<comment type="caution">
    <text evidence="2">The sequence shown here is derived from an EMBL/GenBank/DDBJ whole genome shotgun (WGS) entry which is preliminary data.</text>
</comment>
<feature type="transmembrane region" description="Helical" evidence="1">
    <location>
        <begin position="6"/>
        <end position="26"/>
    </location>
</feature>
<keyword evidence="1" id="KW-0812">Transmembrane</keyword>